<evidence type="ECO:0000259" key="1">
    <source>
        <dbReference type="Pfam" id="PF06054"/>
    </source>
</evidence>
<evidence type="ECO:0008006" key="5">
    <source>
        <dbReference type="Google" id="ProtNLM"/>
    </source>
</evidence>
<evidence type="ECO:0000259" key="2">
    <source>
        <dbReference type="Pfam" id="PF25164"/>
    </source>
</evidence>
<evidence type="ECO:0000313" key="3">
    <source>
        <dbReference type="EMBL" id="RSU15135.1"/>
    </source>
</evidence>
<organism evidence="3 4">
    <name type="scientific">Vagococcus elongatus</name>
    <dbReference type="NCBI Taxonomy" id="180344"/>
    <lineage>
        <taxon>Bacteria</taxon>
        <taxon>Bacillati</taxon>
        <taxon>Bacillota</taxon>
        <taxon>Bacilli</taxon>
        <taxon>Lactobacillales</taxon>
        <taxon>Enterococcaceae</taxon>
        <taxon>Vagococcus</taxon>
    </lineage>
</organism>
<dbReference type="RefSeq" id="WP_126806759.1">
    <property type="nucleotide sequence ID" value="NZ_NGKA01000002.1"/>
</dbReference>
<gene>
    <name evidence="3" type="ORF">CBF29_02040</name>
</gene>
<keyword evidence="4" id="KW-1185">Reference proteome</keyword>
<sequence>MLVGKTADGLVINLLNYSKDEVERLRKKLFFCPSCGSSLILKNGAVIRAHFAHKNSTECSSFSEGETEEHLLGKSLIASWCESDGIAYELEAYLPELQQRPDVLLEGKYAIEFQCSFLSAKRMEERTNNYLQHGYQVIWLLGRRFFMKEKITNVHRLFLNRNTKLGVYLWELDVDQSGIRLLYHIEQLSFLPEVFYSQKYWQKEQDSLLAVLAYPERAKLFLQRRYDLLPLYQKQRQVIQKNLAAKTPSFLKEQEQLYLLGTNFSVLHPIFFLPPVNCSLGDLSGLYWRVKCWCHLADSRTIGYKHLLNQLLTEKNRIPITSRPIEQEEWQEMLYSWLNILVKFNYISVEKGHIHCLKMLAIVIDEPSREVFLEKMMRNKTYISRLPKQI</sequence>
<dbReference type="InterPro" id="IPR010330">
    <property type="entry name" value="CoiA_nuc"/>
</dbReference>
<name>A0A430B483_9ENTE</name>
<dbReference type="EMBL" id="NGKA01000002">
    <property type="protein sequence ID" value="RSU15135.1"/>
    <property type="molecule type" value="Genomic_DNA"/>
</dbReference>
<dbReference type="Proteomes" id="UP000287605">
    <property type="component" value="Unassembled WGS sequence"/>
</dbReference>
<evidence type="ECO:0000313" key="4">
    <source>
        <dbReference type="Proteomes" id="UP000287605"/>
    </source>
</evidence>
<feature type="domain" description="Competence protein CoiA-like N-terminal" evidence="2">
    <location>
        <begin position="16"/>
        <end position="61"/>
    </location>
</feature>
<feature type="domain" description="Competence protein CoiA nuclease-like" evidence="1">
    <location>
        <begin position="66"/>
        <end position="208"/>
    </location>
</feature>
<dbReference type="Pfam" id="PF06054">
    <property type="entry name" value="CoiA_nuc"/>
    <property type="match status" value="1"/>
</dbReference>
<dbReference type="AlphaFoldDB" id="A0A430B483"/>
<protein>
    <recommendedName>
        <fullName evidence="5">Competence protein CoiA</fullName>
    </recommendedName>
</protein>
<dbReference type="InterPro" id="IPR057253">
    <property type="entry name" value="CoiA-like_N"/>
</dbReference>
<dbReference type="OrthoDB" id="3784230at2"/>
<dbReference type="Pfam" id="PF25164">
    <property type="entry name" value="CoiA_N"/>
    <property type="match status" value="1"/>
</dbReference>
<comment type="caution">
    <text evidence="3">The sequence shown here is derived from an EMBL/GenBank/DDBJ whole genome shotgun (WGS) entry which is preliminary data.</text>
</comment>
<reference evidence="3 4" key="1">
    <citation type="submission" date="2017-05" db="EMBL/GenBank/DDBJ databases">
        <title>Vagococcus spp. assemblies.</title>
        <authorList>
            <person name="Gulvik C.A."/>
        </authorList>
    </citation>
    <scope>NUCLEOTIDE SEQUENCE [LARGE SCALE GENOMIC DNA]</scope>
    <source>
        <strain evidence="3 4">CCUG 51432</strain>
    </source>
</reference>
<accession>A0A430B483</accession>
<proteinExistence type="predicted"/>